<dbReference type="InterPro" id="IPR001387">
    <property type="entry name" value="Cro/C1-type_HTH"/>
</dbReference>
<dbReference type="InterPro" id="IPR010982">
    <property type="entry name" value="Lambda_DNA-bd_dom_sf"/>
</dbReference>
<dbReference type="GO" id="GO:0003677">
    <property type="term" value="F:DNA binding"/>
    <property type="evidence" value="ECO:0007669"/>
    <property type="project" value="InterPro"/>
</dbReference>
<reference evidence="3 4" key="1">
    <citation type="submission" date="2019-08" db="EMBL/GenBank/DDBJ databases">
        <authorList>
            <person name="Grouzdev D."/>
            <person name="Tikhonova E."/>
            <person name="Kravchenko I."/>
        </authorList>
    </citation>
    <scope>NUCLEOTIDE SEQUENCE [LARGE SCALE GENOMIC DNA]</scope>
    <source>
        <strain evidence="3 4">59b</strain>
    </source>
</reference>
<dbReference type="CDD" id="cd00093">
    <property type="entry name" value="HTH_XRE"/>
    <property type="match status" value="1"/>
</dbReference>
<comment type="similarity">
    <text evidence="1">Belongs to the short-chain fatty acyl-CoA assimilation regulator (ScfR) family.</text>
</comment>
<accession>A0A5A9GHZ8</accession>
<dbReference type="SUPFAM" id="SSF47413">
    <property type="entry name" value="lambda repressor-like DNA-binding domains"/>
    <property type="match status" value="1"/>
</dbReference>
<dbReference type="Gene3D" id="1.10.10.2910">
    <property type="match status" value="1"/>
</dbReference>
<comment type="caution">
    <text evidence="3">The sequence shown here is derived from an EMBL/GenBank/DDBJ whole genome shotgun (WGS) entry which is preliminary data.</text>
</comment>
<protein>
    <submittedName>
        <fullName evidence="3">ImmA/IrrE family metallo-endopeptidase</fullName>
    </submittedName>
</protein>
<dbReference type="OrthoDB" id="9794834at2"/>
<dbReference type="AlphaFoldDB" id="A0A5A9GHZ8"/>
<evidence type="ECO:0000313" key="3">
    <source>
        <dbReference type="EMBL" id="KAA0593967.1"/>
    </source>
</evidence>
<dbReference type="Gene3D" id="1.10.260.40">
    <property type="entry name" value="lambda repressor-like DNA-binding domains"/>
    <property type="match status" value="1"/>
</dbReference>
<dbReference type="PROSITE" id="PS50943">
    <property type="entry name" value="HTH_CROC1"/>
    <property type="match status" value="1"/>
</dbReference>
<evidence type="ECO:0000259" key="2">
    <source>
        <dbReference type="PROSITE" id="PS50943"/>
    </source>
</evidence>
<dbReference type="InterPro" id="IPR052345">
    <property type="entry name" value="Rad_response_metalloprotease"/>
</dbReference>
<dbReference type="Pfam" id="PF01381">
    <property type="entry name" value="HTH_3"/>
    <property type="match status" value="1"/>
</dbReference>
<dbReference type="RefSeq" id="WP_149233087.1">
    <property type="nucleotide sequence ID" value="NZ_JALJXJ010000009.1"/>
</dbReference>
<name>A0A5A9GHZ8_AZOLI</name>
<organism evidence="3 4">
    <name type="scientific">Azospirillum lipoferum</name>
    <dbReference type="NCBI Taxonomy" id="193"/>
    <lineage>
        <taxon>Bacteria</taxon>
        <taxon>Pseudomonadati</taxon>
        <taxon>Pseudomonadota</taxon>
        <taxon>Alphaproteobacteria</taxon>
        <taxon>Rhodospirillales</taxon>
        <taxon>Azospirillaceae</taxon>
        <taxon>Azospirillum</taxon>
    </lineage>
</organism>
<dbReference type="InterPro" id="IPR010359">
    <property type="entry name" value="IrrE_HExxH"/>
</dbReference>
<evidence type="ECO:0000256" key="1">
    <source>
        <dbReference type="ARBA" id="ARBA00007227"/>
    </source>
</evidence>
<dbReference type="PANTHER" id="PTHR43236">
    <property type="entry name" value="ANTITOXIN HIGA1"/>
    <property type="match status" value="1"/>
</dbReference>
<proteinExistence type="inferred from homology"/>
<feature type="domain" description="HTH cro/C1-type" evidence="2">
    <location>
        <begin position="12"/>
        <end position="66"/>
    </location>
</feature>
<keyword evidence="4" id="KW-1185">Reference proteome</keyword>
<dbReference type="EMBL" id="VTTN01000009">
    <property type="protein sequence ID" value="KAA0593967.1"/>
    <property type="molecule type" value="Genomic_DNA"/>
</dbReference>
<dbReference type="Pfam" id="PF06114">
    <property type="entry name" value="Peptidase_M78"/>
    <property type="match status" value="1"/>
</dbReference>
<dbReference type="SMART" id="SM00530">
    <property type="entry name" value="HTH_XRE"/>
    <property type="match status" value="1"/>
</dbReference>
<gene>
    <name evidence="3" type="ORF">FZ942_21245</name>
</gene>
<dbReference type="Proteomes" id="UP000324927">
    <property type="component" value="Unassembled WGS sequence"/>
</dbReference>
<dbReference type="PANTHER" id="PTHR43236:SF1">
    <property type="entry name" value="BLL7220 PROTEIN"/>
    <property type="match status" value="1"/>
</dbReference>
<evidence type="ECO:0000313" key="4">
    <source>
        <dbReference type="Proteomes" id="UP000324927"/>
    </source>
</evidence>
<sequence length="384" mass="42922">MPFTTQAFARKLSDLRASFGETLGDVAAAVGIGSQALQALEAGMATPTGDEVLILADYFKCEFSWLIEDDASNPDENAAMMLRSESGRLAAADRHVIAEFMYLCKSQALLEDLLELRPSEDGFSFTTRGTFFKAHGKDCAHAFRQWHRLAPNAVIPDVYQWLRKAGLRVFRRPLANSNISGLFIRHPEAGRCILINANEDIYRQRFSAAHEAGHALMDTDRGYNVSQDADVSSADLREVRASTFASCFLMPPELLTMLGTPAQWRTPEKIVEAADRLSVSIPALLSALKRDNILDQPAITRLRDIRLHLPNKRDPELVGDFSPHELERKRILLAKGLHAEFVHHAFEAYHRHLISLAKLADILLVERSDVEELARLFGVSERHG</sequence>